<dbReference type="Proteomes" id="UP000010953">
    <property type="component" value="Unassembled WGS sequence"/>
</dbReference>
<proteinExistence type="predicted"/>
<gene>
    <name evidence="1" type="ORF">C943_00542</name>
</gene>
<keyword evidence="2" id="KW-1185">Reference proteome</keyword>
<dbReference type="AlphaFoldDB" id="M7XEF1"/>
<evidence type="ECO:0000313" key="2">
    <source>
        <dbReference type="Proteomes" id="UP000010953"/>
    </source>
</evidence>
<dbReference type="STRING" id="1239962.C943_00542"/>
<dbReference type="InParanoid" id="M7XEF1"/>
<sequence length="54" mass="6130">MGLIILMDEDSDMTKDNSKSFIEVFSWNILTFIKVKDTGNPSAQAKIQKNCTFD</sequence>
<organism evidence="1 2">
    <name type="scientific">Mariniradius saccharolyticus AK6</name>
    <dbReference type="NCBI Taxonomy" id="1239962"/>
    <lineage>
        <taxon>Bacteria</taxon>
        <taxon>Pseudomonadati</taxon>
        <taxon>Bacteroidota</taxon>
        <taxon>Cytophagia</taxon>
        <taxon>Cytophagales</taxon>
        <taxon>Cyclobacteriaceae</taxon>
        <taxon>Mariniradius</taxon>
    </lineage>
</organism>
<protein>
    <submittedName>
        <fullName evidence="1">Uncharacterized protein</fullName>
    </submittedName>
</protein>
<evidence type="ECO:0000313" key="1">
    <source>
        <dbReference type="EMBL" id="EMS33264.1"/>
    </source>
</evidence>
<reference evidence="1" key="1">
    <citation type="submission" date="2013-01" db="EMBL/GenBank/DDBJ databases">
        <title>Genome assembly of Mariniradius saccharolyticus AK6.</title>
        <authorList>
            <person name="Vaidya B."/>
            <person name="Khatri I."/>
            <person name="Tanuku N.R.S."/>
            <person name="Subramanian S."/>
            <person name="Pinnaka A."/>
        </authorList>
    </citation>
    <scope>NUCLEOTIDE SEQUENCE [LARGE SCALE GENOMIC DNA]</scope>
    <source>
        <strain evidence="1">AK6</strain>
    </source>
</reference>
<accession>M7XEF1</accession>
<name>M7XEF1_9BACT</name>
<comment type="caution">
    <text evidence="1">The sequence shown here is derived from an EMBL/GenBank/DDBJ whole genome shotgun (WGS) entry which is preliminary data.</text>
</comment>
<dbReference type="EMBL" id="AMZY02000010">
    <property type="protein sequence ID" value="EMS33264.1"/>
    <property type="molecule type" value="Genomic_DNA"/>
</dbReference>